<dbReference type="EMBL" id="MT145113">
    <property type="protein sequence ID" value="QJI03719.1"/>
    <property type="molecule type" value="Genomic_DNA"/>
</dbReference>
<dbReference type="EMBL" id="MT143138">
    <property type="protein sequence ID" value="QJA93301.1"/>
    <property type="molecule type" value="Genomic_DNA"/>
</dbReference>
<sequence>METETKTTPVRTPIPTPTIRPAPDEDERLSPDTLCPDQKDKIVRRVETDV</sequence>
<gene>
    <name evidence="3" type="ORF">MM415A00246_0005</name>
    <name evidence="4" type="ORF">MM415B04276_0012</name>
    <name evidence="2" type="ORF">TM448A02323_0014</name>
    <name evidence="5" type="ORF">TM448B04934_0003</name>
</gene>
<evidence type="ECO:0000256" key="1">
    <source>
        <dbReference type="SAM" id="MobiDB-lite"/>
    </source>
</evidence>
<organism evidence="2">
    <name type="scientific">viral metagenome</name>
    <dbReference type="NCBI Taxonomy" id="1070528"/>
    <lineage>
        <taxon>unclassified sequences</taxon>
        <taxon>metagenomes</taxon>
        <taxon>organismal metagenomes</taxon>
    </lineage>
</organism>
<dbReference type="EMBL" id="MT142520">
    <property type="protein sequence ID" value="QJA83883.1"/>
    <property type="molecule type" value="Genomic_DNA"/>
</dbReference>
<evidence type="ECO:0000313" key="5">
    <source>
        <dbReference type="EMBL" id="QJI03719.1"/>
    </source>
</evidence>
<accession>A0A6H1ZWH1</accession>
<evidence type="ECO:0000313" key="4">
    <source>
        <dbReference type="EMBL" id="QJA93301.1"/>
    </source>
</evidence>
<evidence type="ECO:0000313" key="2">
    <source>
        <dbReference type="EMBL" id="QJA51858.1"/>
    </source>
</evidence>
<evidence type="ECO:0000313" key="3">
    <source>
        <dbReference type="EMBL" id="QJA83883.1"/>
    </source>
</evidence>
<name>A0A6H1ZWH1_9ZZZZ</name>
<proteinExistence type="predicted"/>
<reference evidence="2" key="1">
    <citation type="submission" date="2020-03" db="EMBL/GenBank/DDBJ databases">
        <title>The deep terrestrial virosphere.</title>
        <authorList>
            <person name="Holmfeldt K."/>
            <person name="Nilsson E."/>
            <person name="Simone D."/>
            <person name="Lopez-Fernandez M."/>
            <person name="Wu X."/>
            <person name="de Brujin I."/>
            <person name="Lundin D."/>
            <person name="Andersson A."/>
            <person name="Bertilsson S."/>
            <person name="Dopson M."/>
        </authorList>
    </citation>
    <scope>NUCLEOTIDE SEQUENCE</scope>
    <source>
        <strain evidence="3">MM415A00246</strain>
        <strain evidence="4">MM415B04276</strain>
        <strain evidence="2">TM448A02323</strain>
        <strain evidence="5">TM448B04934</strain>
    </source>
</reference>
<dbReference type="EMBL" id="MT144293">
    <property type="protein sequence ID" value="QJA51858.1"/>
    <property type="molecule type" value="Genomic_DNA"/>
</dbReference>
<protein>
    <submittedName>
        <fullName evidence="2">Uncharacterized protein</fullName>
    </submittedName>
</protein>
<feature type="region of interest" description="Disordered" evidence="1">
    <location>
        <begin position="1"/>
        <end position="38"/>
    </location>
</feature>
<dbReference type="AlphaFoldDB" id="A0A6H1ZWH1"/>
<feature type="compositionally biased region" description="Low complexity" evidence="1">
    <location>
        <begin position="1"/>
        <end position="11"/>
    </location>
</feature>